<keyword evidence="10" id="KW-0326">Glycosidase</keyword>
<dbReference type="InterPro" id="IPR023170">
    <property type="entry name" value="HhH_base_excis_C"/>
</dbReference>
<keyword evidence="12" id="KW-0540">Nuclease</keyword>
<evidence type="ECO:0000256" key="2">
    <source>
        <dbReference type="ARBA" id="ARBA00008343"/>
    </source>
</evidence>
<dbReference type="PANTHER" id="PTHR10359:SF18">
    <property type="entry name" value="ENDONUCLEASE III"/>
    <property type="match status" value="1"/>
</dbReference>
<evidence type="ECO:0000313" key="13">
    <source>
        <dbReference type="Proteomes" id="UP001341135"/>
    </source>
</evidence>
<dbReference type="SMART" id="SM00525">
    <property type="entry name" value="FES"/>
    <property type="match status" value="1"/>
</dbReference>
<evidence type="ECO:0000256" key="10">
    <source>
        <dbReference type="ARBA" id="ARBA00023295"/>
    </source>
</evidence>
<sequence length="225" mass="25648">MRVERRSLEERVRLIVERLLEWYRDEPWWRREKAEPLRVMLSILLSNRSNRRVVRRVVAELLERYPRLEDMLGDPDGVRKALQPLGLAALRARAVLGLARLLAETGGVESFLGLPAEEARRRLLTIPGVGEKTADVLLMALWDADVFPVDTHIARIASRLGLVEPGARPEQVRRLLEPLIPRGLRARAHLAMIQLGREVCRPRRPRCSECPLRGLCSFPRGTEAG</sequence>
<name>A0ABN6ZU25_9CREN</name>
<keyword evidence="7" id="KW-0408">Iron</keyword>
<keyword evidence="13" id="KW-1185">Reference proteome</keyword>
<evidence type="ECO:0000256" key="1">
    <source>
        <dbReference type="ARBA" id="ARBA00001966"/>
    </source>
</evidence>
<dbReference type="CDD" id="cd00056">
    <property type="entry name" value="ENDO3c"/>
    <property type="match status" value="1"/>
</dbReference>
<dbReference type="GO" id="GO:0004519">
    <property type="term" value="F:endonuclease activity"/>
    <property type="evidence" value="ECO:0007669"/>
    <property type="project" value="UniProtKB-KW"/>
</dbReference>
<evidence type="ECO:0000256" key="9">
    <source>
        <dbReference type="ARBA" id="ARBA00023204"/>
    </source>
</evidence>
<evidence type="ECO:0000256" key="4">
    <source>
        <dbReference type="ARBA" id="ARBA00022723"/>
    </source>
</evidence>
<keyword evidence="4" id="KW-0479">Metal-binding</keyword>
<keyword evidence="8" id="KW-0411">Iron-sulfur</keyword>
<protein>
    <submittedName>
        <fullName evidence="12">Endonuclease III</fullName>
    </submittedName>
</protein>
<dbReference type="EMBL" id="AP028907">
    <property type="protein sequence ID" value="BES82313.1"/>
    <property type="molecule type" value="Genomic_DNA"/>
</dbReference>
<keyword evidence="9" id="KW-0234">DNA repair</keyword>
<dbReference type="PANTHER" id="PTHR10359">
    <property type="entry name" value="A/G-SPECIFIC ADENINE GLYCOSYLASE/ENDONUCLEASE III"/>
    <property type="match status" value="1"/>
</dbReference>
<dbReference type="SUPFAM" id="SSF48150">
    <property type="entry name" value="DNA-glycosylase"/>
    <property type="match status" value="1"/>
</dbReference>
<dbReference type="Gene3D" id="1.10.1670.10">
    <property type="entry name" value="Helix-hairpin-Helix base-excision DNA repair enzymes (C-terminal)"/>
    <property type="match status" value="1"/>
</dbReference>
<proteinExistence type="inferred from homology"/>
<dbReference type="PIRSF" id="PIRSF001435">
    <property type="entry name" value="Nth"/>
    <property type="match status" value="1"/>
</dbReference>
<dbReference type="Pfam" id="PF00730">
    <property type="entry name" value="HhH-GPD"/>
    <property type="match status" value="1"/>
</dbReference>
<keyword evidence="6" id="KW-0378">Hydrolase</keyword>
<comment type="cofactor">
    <cofactor evidence="1">
        <name>[4Fe-4S] cluster</name>
        <dbReference type="ChEBI" id="CHEBI:49883"/>
    </cofactor>
</comment>
<evidence type="ECO:0000256" key="7">
    <source>
        <dbReference type="ARBA" id="ARBA00023004"/>
    </source>
</evidence>
<dbReference type="SMART" id="SM00478">
    <property type="entry name" value="ENDO3c"/>
    <property type="match status" value="1"/>
</dbReference>
<accession>A0ABN6ZU25</accession>
<evidence type="ECO:0000313" key="12">
    <source>
        <dbReference type="EMBL" id="BES82313.1"/>
    </source>
</evidence>
<feature type="domain" description="HhH-GPD" evidence="11">
    <location>
        <begin position="45"/>
        <end position="198"/>
    </location>
</feature>
<keyword evidence="12" id="KW-0255">Endonuclease</keyword>
<keyword evidence="5" id="KW-0227">DNA damage</keyword>
<dbReference type="Gene3D" id="1.10.340.30">
    <property type="entry name" value="Hypothetical protein, domain 2"/>
    <property type="match status" value="1"/>
</dbReference>
<evidence type="ECO:0000256" key="5">
    <source>
        <dbReference type="ARBA" id="ARBA00022763"/>
    </source>
</evidence>
<dbReference type="Pfam" id="PF10576">
    <property type="entry name" value="EndIII_4Fe-2S"/>
    <property type="match status" value="1"/>
</dbReference>
<organism evidence="12 13">
    <name type="scientific">Pyrodictium abyssi</name>
    <dbReference type="NCBI Taxonomy" id="54256"/>
    <lineage>
        <taxon>Archaea</taxon>
        <taxon>Thermoproteota</taxon>
        <taxon>Thermoprotei</taxon>
        <taxon>Desulfurococcales</taxon>
        <taxon>Pyrodictiaceae</taxon>
        <taxon>Pyrodictium</taxon>
    </lineage>
</organism>
<dbReference type="Proteomes" id="UP001341135">
    <property type="component" value="Chromosome"/>
</dbReference>
<evidence type="ECO:0000259" key="11">
    <source>
        <dbReference type="SMART" id="SM00478"/>
    </source>
</evidence>
<dbReference type="PROSITE" id="PS00764">
    <property type="entry name" value="ENDONUCLEASE_III_1"/>
    <property type="match status" value="1"/>
</dbReference>
<dbReference type="InterPro" id="IPR011257">
    <property type="entry name" value="DNA_glycosylase"/>
</dbReference>
<dbReference type="InterPro" id="IPR003651">
    <property type="entry name" value="Endonuclease3_FeS-loop_motif"/>
</dbReference>
<keyword evidence="3" id="KW-0004">4Fe-4S</keyword>
<evidence type="ECO:0000256" key="8">
    <source>
        <dbReference type="ARBA" id="ARBA00023014"/>
    </source>
</evidence>
<evidence type="ECO:0000256" key="6">
    <source>
        <dbReference type="ARBA" id="ARBA00022801"/>
    </source>
</evidence>
<dbReference type="InterPro" id="IPR003265">
    <property type="entry name" value="HhH-GPD_domain"/>
</dbReference>
<evidence type="ECO:0000256" key="3">
    <source>
        <dbReference type="ARBA" id="ARBA00022485"/>
    </source>
</evidence>
<reference evidence="12 13" key="1">
    <citation type="submission" date="2023-09" db="EMBL/GenBank/DDBJ databases">
        <title>Pyrofollis japonicus gen. nov. sp. nov., a novel member of the family Pyrodictiaceae isolated from the Iheya North hydrothermal field.</title>
        <authorList>
            <person name="Miyazaki U."/>
            <person name="Sanari M."/>
            <person name="Tame A."/>
            <person name="Kitajima M."/>
            <person name="Okamoto A."/>
            <person name="Sawayama S."/>
            <person name="Miyazaki J."/>
            <person name="Takai K."/>
            <person name="Nakagawa S."/>
        </authorList>
    </citation>
    <scope>NUCLEOTIDE SEQUENCE [LARGE SCALE GENOMIC DNA]</scope>
    <source>
        <strain evidence="12 13">AV2</strain>
    </source>
</reference>
<dbReference type="InterPro" id="IPR004035">
    <property type="entry name" value="Endouclease-III_FeS-bd_BS"/>
</dbReference>
<comment type="similarity">
    <text evidence="2">Belongs to the Nth/MutY family.</text>
</comment>
<gene>
    <name evidence="12" type="ORF">PABY_18800</name>
</gene>